<accession>A0ABR6C1I3</accession>
<protein>
    <submittedName>
        <fullName evidence="2">Uncharacterized protein</fullName>
    </submittedName>
</protein>
<comment type="caution">
    <text evidence="2">The sequence shown here is derived from an EMBL/GenBank/DDBJ whole genome shotgun (WGS) entry which is preliminary data.</text>
</comment>
<keyword evidence="3" id="KW-1185">Reference proteome</keyword>
<evidence type="ECO:0000313" key="2">
    <source>
        <dbReference type="EMBL" id="MBA9018832.1"/>
    </source>
</evidence>
<feature type="region of interest" description="Disordered" evidence="1">
    <location>
        <begin position="1"/>
        <end position="21"/>
    </location>
</feature>
<name>A0ABR6C1I3_9HYPH</name>
<dbReference type="EMBL" id="JACJHZ010000003">
    <property type="protein sequence ID" value="MBA9018832.1"/>
    <property type="molecule type" value="Genomic_DNA"/>
</dbReference>
<gene>
    <name evidence="2" type="ORF">HNQ97_000822</name>
</gene>
<organism evidence="2 3">
    <name type="scientific">Aminobacter ciceronei</name>
    <dbReference type="NCBI Taxonomy" id="150723"/>
    <lineage>
        <taxon>Bacteria</taxon>
        <taxon>Pseudomonadati</taxon>
        <taxon>Pseudomonadota</taxon>
        <taxon>Alphaproteobacteria</taxon>
        <taxon>Hyphomicrobiales</taxon>
        <taxon>Phyllobacteriaceae</taxon>
        <taxon>Aminobacter</taxon>
    </lineage>
</organism>
<dbReference type="Proteomes" id="UP000587524">
    <property type="component" value="Unassembled WGS sequence"/>
</dbReference>
<sequence>MNGPIGKAPASAKKQRAGSSSCLEELVLKQAGIAPPA</sequence>
<reference evidence="2 3" key="1">
    <citation type="submission" date="2020-08" db="EMBL/GenBank/DDBJ databases">
        <title>Genomic Encyclopedia of Type Strains, Phase IV (KMG-IV): sequencing the most valuable type-strain genomes for metagenomic binning, comparative biology and taxonomic classification.</title>
        <authorList>
            <person name="Goeker M."/>
        </authorList>
    </citation>
    <scope>NUCLEOTIDE SEQUENCE [LARGE SCALE GENOMIC DNA]</scope>
    <source>
        <strain evidence="2 3">DSM 17455</strain>
    </source>
</reference>
<proteinExistence type="predicted"/>
<evidence type="ECO:0000313" key="3">
    <source>
        <dbReference type="Proteomes" id="UP000587524"/>
    </source>
</evidence>
<evidence type="ECO:0000256" key="1">
    <source>
        <dbReference type="SAM" id="MobiDB-lite"/>
    </source>
</evidence>